<evidence type="ECO:0000256" key="1">
    <source>
        <dbReference type="ARBA" id="ARBA00004496"/>
    </source>
</evidence>
<dbReference type="PANTHER" id="PTHR42713">
    <property type="entry name" value="HISTIDINE KINASE-RELATED"/>
    <property type="match status" value="1"/>
</dbReference>
<evidence type="ECO:0000259" key="9">
    <source>
        <dbReference type="PROSITE" id="PS01124"/>
    </source>
</evidence>
<dbReference type="AlphaFoldDB" id="A0A1B2E4I3"/>
<dbReference type="GO" id="GO:0000160">
    <property type="term" value="P:phosphorelay signal transduction system"/>
    <property type="evidence" value="ECO:0007669"/>
    <property type="project" value="UniProtKB-KW"/>
</dbReference>
<dbReference type="PROSITE" id="PS50110">
    <property type="entry name" value="RESPONSE_REGULATORY"/>
    <property type="match status" value="1"/>
</dbReference>
<comment type="subcellular location">
    <subcellularLocation>
        <location evidence="1">Cytoplasm</location>
    </subcellularLocation>
</comment>
<dbReference type="Gene3D" id="3.40.50.2300">
    <property type="match status" value="1"/>
</dbReference>
<dbReference type="PROSITE" id="PS00041">
    <property type="entry name" value="HTH_ARAC_FAMILY_1"/>
    <property type="match status" value="1"/>
</dbReference>
<keyword evidence="7" id="KW-0804">Transcription</keyword>
<dbReference type="PRINTS" id="PR00032">
    <property type="entry name" value="HTHARAC"/>
</dbReference>
<dbReference type="InterPro" id="IPR051552">
    <property type="entry name" value="HptR"/>
</dbReference>
<dbReference type="PANTHER" id="PTHR42713:SF3">
    <property type="entry name" value="TRANSCRIPTIONAL REGULATORY PROTEIN HPTR"/>
    <property type="match status" value="1"/>
</dbReference>
<feature type="modified residue" description="4-aspartylphosphate" evidence="8">
    <location>
        <position position="55"/>
    </location>
</feature>
<dbReference type="InterPro" id="IPR018060">
    <property type="entry name" value="HTH_AraC"/>
</dbReference>
<evidence type="ECO:0000256" key="8">
    <source>
        <dbReference type="PROSITE-ProRule" id="PRU00169"/>
    </source>
</evidence>
<organism evidence="11">
    <name type="scientific">Paenibacillus ihbetae</name>
    <dbReference type="NCBI Taxonomy" id="1870820"/>
    <lineage>
        <taxon>Bacteria</taxon>
        <taxon>Bacillati</taxon>
        <taxon>Bacillota</taxon>
        <taxon>Bacilli</taxon>
        <taxon>Bacillales</taxon>
        <taxon>Paenibacillaceae</taxon>
        <taxon>Paenibacillus</taxon>
    </lineage>
</organism>
<dbReference type="SUPFAM" id="SSF46689">
    <property type="entry name" value="Homeodomain-like"/>
    <property type="match status" value="2"/>
</dbReference>
<evidence type="ECO:0000256" key="4">
    <source>
        <dbReference type="ARBA" id="ARBA00023012"/>
    </source>
</evidence>
<dbReference type="GO" id="GO:0043565">
    <property type="term" value="F:sequence-specific DNA binding"/>
    <property type="evidence" value="ECO:0007669"/>
    <property type="project" value="InterPro"/>
</dbReference>
<keyword evidence="5" id="KW-0805">Transcription regulation</keyword>
<keyword evidence="2" id="KW-0963">Cytoplasm</keyword>
<dbReference type="Gene3D" id="1.10.10.60">
    <property type="entry name" value="Homeodomain-like"/>
    <property type="match status" value="2"/>
</dbReference>
<dbReference type="GO" id="GO:0003700">
    <property type="term" value="F:DNA-binding transcription factor activity"/>
    <property type="evidence" value="ECO:0007669"/>
    <property type="project" value="InterPro"/>
</dbReference>
<dbReference type="SMART" id="SM00342">
    <property type="entry name" value="HTH_ARAC"/>
    <property type="match status" value="1"/>
</dbReference>
<gene>
    <name evidence="11" type="ORF">BBD41_21155</name>
</gene>
<dbReference type="Pfam" id="PF00072">
    <property type="entry name" value="Response_reg"/>
    <property type="match status" value="1"/>
</dbReference>
<sequence length="516" mass="59066">MMKVMIVDDEPKLRQGLQTLIPWESLGLTVTATASNGIEALEMIQQEPPDIAVVDIRMPLMDGLQLIQSLTSTGYPMQFIILSGYADFEYAKQAIKYGVSGYLLKPVDISEMKNTLKRVSERIKEDRLKQGQHQMKAVNREWFLHDLFAPQDKFKDPAAMKSMAKEAGLLWSSYETVAVFPRVSEVERPDALQRLDHALKPIIEGRDMGVVTVSPPYVILLLREPLRSKQRREELYREIRNASGDYRFVAATGGTVSVPEEINRSFLKAQDLIKQAFFCEKGRLLGPNPSLHSVPESTRPSNHNVEETTEELIFRLYYSLDAGNQTMIRPLLEEAAAFFLTQEPDESFVKESFFFLSNAVIHKLTAGSRKEMKGTEEVSRFLKGIFEYEFLDELIDETCRFLLGLAEDAEPEGKEKELKIMINIIHRHYADNLKLETLAGMLNYSTAYLGQLFKNKTGEYFNTYLDRVRIQKAKELLEQGKKVYEVAELVGYTSVNYFHSKFKKYEGRSPSEFKNP</sequence>
<evidence type="ECO:0000313" key="11">
    <source>
        <dbReference type="EMBL" id="ANY74870.1"/>
    </source>
</evidence>
<dbReference type="PROSITE" id="PS01124">
    <property type="entry name" value="HTH_ARAC_FAMILY_2"/>
    <property type="match status" value="1"/>
</dbReference>
<dbReference type="InterPro" id="IPR009057">
    <property type="entry name" value="Homeodomain-like_sf"/>
</dbReference>
<proteinExistence type="predicted"/>
<feature type="domain" description="Response regulatory" evidence="10">
    <location>
        <begin position="3"/>
        <end position="120"/>
    </location>
</feature>
<reference evidence="11" key="1">
    <citation type="submission" date="2016-08" db="EMBL/GenBank/DDBJ databases">
        <title>Complete Genome Seqeunce of Paenibacillus sp. nov. IHBB 9852 from high altitute lake of Indian trans-Himalayas.</title>
        <authorList>
            <person name="Kiran S."/>
            <person name="Swarnkar M.K."/>
            <person name="Rana A."/>
            <person name="Tewari R."/>
            <person name="Gulati A."/>
        </authorList>
    </citation>
    <scope>NUCLEOTIDE SEQUENCE [LARGE SCALE GENOMIC DNA]</scope>
    <source>
        <strain evidence="11">IHBB 9852</strain>
    </source>
</reference>
<evidence type="ECO:0000256" key="2">
    <source>
        <dbReference type="ARBA" id="ARBA00022490"/>
    </source>
</evidence>
<evidence type="ECO:0000256" key="3">
    <source>
        <dbReference type="ARBA" id="ARBA00022553"/>
    </source>
</evidence>
<dbReference type="InterPro" id="IPR041522">
    <property type="entry name" value="CdaR_GGDEF"/>
</dbReference>
<dbReference type="GO" id="GO:0005737">
    <property type="term" value="C:cytoplasm"/>
    <property type="evidence" value="ECO:0007669"/>
    <property type="project" value="UniProtKB-SubCell"/>
</dbReference>
<dbReference type="InterPro" id="IPR020449">
    <property type="entry name" value="Tscrpt_reg_AraC-type_HTH"/>
</dbReference>
<name>A0A1B2E4I3_9BACL</name>
<dbReference type="InterPro" id="IPR018062">
    <property type="entry name" value="HTH_AraC-typ_CS"/>
</dbReference>
<dbReference type="Pfam" id="PF17853">
    <property type="entry name" value="GGDEF_2"/>
    <property type="match status" value="1"/>
</dbReference>
<evidence type="ECO:0000256" key="5">
    <source>
        <dbReference type="ARBA" id="ARBA00023015"/>
    </source>
</evidence>
<feature type="domain" description="HTH araC/xylS-type" evidence="9">
    <location>
        <begin position="419"/>
        <end position="516"/>
    </location>
</feature>
<dbReference type="SMART" id="SM00448">
    <property type="entry name" value="REC"/>
    <property type="match status" value="1"/>
</dbReference>
<dbReference type="InterPro" id="IPR011006">
    <property type="entry name" value="CheY-like_superfamily"/>
</dbReference>
<dbReference type="Pfam" id="PF12833">
    <property type="entry name" value="HTH_18"/>
    <property type="match status" value="1"/>
</dbReference>
<evidence type="ECO:0000256" key="6">
    <source>
        <dbReference type="ARBA" id="ARBA00023125"/>
    </source>
</evidence>
<keyword evidence="6 11" id="KW-0238">DNA-binding</keyword>
<keyword evidence="4" id="KW-0902">Two-component regulatory system</keyword>
<dbReference type="SUPFAM" id="SSF52172">
    <property type="entry name" value="CheY-like"/>
    <property type="match status" value="1"/>
</dbReference>
<evidence type="ECO:0000259" key="10">
    <source>
        <dbReference type="PROSITE" id="PS50110"/>
    </source>
</evidence>
<dbReference type="KEGG" id="pib:BBD41_21155"/>
<dbReference type="CDD" id="cd17536">
    <property type="entry name" value="REC_YesN-like"/>
    <property type="match status" value="1"/>
</dbReference>
<dbReference type="EMBL" id="CP016809">
    <property type="protein sequence ID" value="ANY74870.1"/>
    <property type="molecule type" value="Genomic_DNA"/>
</dbReference>
<keyword evidence="3 8" id="KW-0597">Phosphoprotein</keyword>
<evidence type="ECO:0000256" key="7">
    <source>
        <dbReference type="ARBA" id="ARBA00023163"/>
    </source>
</evidence>
<protein>
    <submittedName>
        <fullName evidence="11">DNA-binding response regulator</fullName>
    </submittedName>
</protein>
<dbReference type="InterPro" id="IPR001789">
    <property type="entry name" value="Sig_transdc_resp-reg_receiver"/>
</dbReference>
<dbReference type="RefSeq" id="WP_099478661.1">
    <property type="nucleotide sequence ID" value="NZ_CP016809.1"/>
</dbReference>
<accession>A0A1B2E4I3</accession>